<name>A0A9W7A1E1_9STRA</name>
<evidence type="ECO:0000313" key="2">
    <source>
        <dbReference type="Proteomes" id="UP001165082"/>
    </source>
</evidence>
<comment type="caution">
    <text evidence="1">The sequence shown here is derived from an EMBL/GenBank/DDBJ whole genome shotgun (WGS) entry which is preliminary data.</text>
</comment>
<protein>
    <submittedName>
        <fullName evidence="1">Uncharacterized protein</fullName>
    </submittedName>
</protein>
<dbReference type="Proteomes" id="UP001165082">
    <property type="component" value="Unassembled WGS sequence"/>
</dbReference>
<sequence>MGQWDEPESYEEFLKNYGKEDPPAWHRWAQKFAALLFVAFLFWFPSKANPLWDSDDDKNSTSEIVW</sequence>
<dbReference type="EMBL" id="BRXZ01003752">
    <property type="protein sequence ID" value="GMH61162.1"/>
    <property type="molecule type" value="Genomic_DNA"/>
</dbReference>
<proteinExistence type="predicted"/>
<organism evidence="1 2">
    <name type="scientific">Triparma retinervis</name>
    <dbReference type="NCBI Taxonomy" id="2557542"/>
    <lineage>
        <taxon>Eukaryota</taxon>
        <taxon>Sar</taxon>
        <taxon>Stramenopiles</taxon>
        <taxon>Ochrophyta</taxon>
        <taxon>Bolidophyceae</taxon>
        <taxon>Parmales</taxon>
        <taxon>Triparmaceae</taxon>
        <taxon>Triparma</taxon>
    </lineage>
</organism>
<keyword evidence="2" id="KW-1185">Reference proteome</keyword>
<reference evidence="1" key="1">
    <citation type="submission" date="2022-07" db="EMBL/GenBank/DDBJ databases">
        <title>Genome analysis of Parmales, a sister group of diatoms, reveals the evolutionary specialization of diatoms from phago-mixotrophs to photoautotrophs.</title>
        <authorList>
            <person name="Ban H."/>
            <person name="Sato S."/>
            <person name="Yoshikawa S."/>
            <person name="Kazumasa Y."/>
            <person name="Nakamura Y."/>
            <person name="Ichinomiya M."/>
            <person name="Saitoh K."/>
            <person name="Sato N."/>
            <person name="Blanc-Mathieu R."/>
            <person name="Endo H."/>
            <person name="Kuwata A."/>
            <person name="Ogata H."/>
        </authorList>
    </citation>
    <scope>NUCLEOTIDE SEQUENCE</scope>
</reference>
<gene>
    <name evidence="1" type="ORF">TrRE_jg8044</name>
</gene>
<accession>A0A9W7A1E1</accession>
<evidence type="ECO:0000313" key="1">
    <source>
        <dbReference type="EMBL" id="GMH61162.1"/>
    </source>
</evidence>
<dbReference type="AlphaFoldDB" id="A0A9W7A1E1"/>